<accession>A0A9W8JMW1</accession>
<dbReference type="CDD" id="cd02440">
    <property type="entry name" value="AdoMet_MTases"/>
    <property type="match status" value="1"/>
</dbReference>
<feature type="compositionally biased region" description="Polar residues" evidence="1">
    <location>
        <begin position="50"/>
        <end position="59"/>
    </location>
</feature>
<feature type="region of interest" description="Disordered" evidence="1">
    <location>
        <begin position="329"/>
        <end position="401"/>
    </location>
</feature>
<feature type="domain" description="Methyltransferase" evidence="2">
    <location>
        <begin position="192"/>
        <end position="285"/>
    </location>
</feature>
<dbReference type="Proteomes" id="UP001148786">
    <property type="component" value="Unassembled WGS sequence"/>
</dbReference>
<feature type="region of interest" description="Disordered" evidence="1">
    <location>
        <begin position="1"/>
        <end position="112"/>
    </location>
</feature>
<comment type="caution">
    <text evidence="3">The sequence shown here is derived from an EMBL/GenBank/DDBJ whole genome shotgun (WGS) entry which is preliminary data.</text>
</comment>
<feature type="compositionally biased region" description="Low complexity" evidence="1">
    <location>
        <begin position="74"/>
        <end position="99"/>
    </location>
</feature>
<dbReference type="GO" id="GO:0008168">
    <property type="term" value="F:methyltransferase activity"/>
    <property type="evidence" value="ECO:0007669"/>
    <property type="project" value="TreeGrafter"/>
</dbReference>
<evidence type="ECO:0000313" key="4">
    <source>
        <dbReference type="Proteomes" id="UP001148786"/>
    </source>
</evidence>
<evidence type="ECO:0000259" key="2">
    <source>
        <dbReference type="Pfam" id="PF13649"/>
    </source>
</evidence>
<protein>
    <recommendedName>
        <fullName evidence="2">Methyltransferase domain-containing protein</fullName>
    </recommendedName>
</protein>
<feature type="compositionally biased region" description="Basic and acidic residues" evidence="1">
    <location>
        <begin position="1"/>
        <end position="16"/>
    </location>
</feature>
<feature type="compositionally biased region" description="Low complexity" evidence="1">
    <location>
        <begin position="359"/>
        <end position="374"/>
    </location>
</feature>
<dbReference type="AlphaFoldDB" id="A0A9W8JMW1"/>
<dbReference type="OrthoDB" id="2013972at2759"/>
<feature type="region of interest" description="Disordered" evidence="1">
    <location>
        <begin position="531"/>
        <end position="591"/>
    </location>
</feature>
<organism evidence="3 4">
    <name type="scientific">Agrocybe chaxingu</name>
    <dbReference type="NCBI Taxonomy" id="84603"/>
    <lineage>
        <taxon>Eukaryota</taxon>
        <taxon>Fungi</taxon>
        <taxon>Dikarya</taxon>
        <taxon>Basidiomycota</taxon>
        <taxon>Agaricomycotina</taxon>
        <taxon>Agaricomycetes</taxon>
        <taxon>Agaricomycetidae</taxon>
        <taxon>Agaricales</taxon>
        <taxon>Agaricineae</taxon>
        <taxon>Strophariaceae</taxon>
        <taxon>Agrocybe</taxon>
    </lineage>
</organism>
<dbReference type="SUPFAM" id="SSF53335">
    <property type="entry name" value="S-adenosyl-L-methionine-dependent methyltransferases"/>
    <property type="match status" value="1"/>
</dbReference>
<sequence>MDRGKKKERERGERTEASCLLPNKVADTVVSNPRPTTPSPLRDRLAPPNAQDSSPSSTLAPVAPRVKKKRSMVSLFNSSESPSSDDSPLRSPSLSLSSPQKTEDTPKLSSRKRMLKNTKQGDIDPAHHFVPKSVWAKRHNMKLHPYQGDAPYMQAYDPILLESDRYTDLLLQRLSNGSPSFYEYGKRPPANVLDLGCGPGYWILHAANVWKNTKFTGFDLVDVTTPAFETMENVDFVQGNFLRYRLPFLDKSFDFVRMANLVLCVPYEQWDSLLSEVHRVLTDGGRLEFIDDEMLFPYATALKDVASSPTSSVDHEMLFPCATALKDTPSSLTSSVGDLDDNFRYSEDDDTLHDDSGDTESTLHSSEGSSLPSSFEDKETSLSESPTVRPLNATAYLRTPSPPHMQPSELAIFGTRPRLIQSTSGRPAWKNKSVAALELEAVFRMMLKQRFNIMPKPFGFVSELVVNIFGKSAAKTKTFEIKLAAMDSPIGLLAQAKVREDAGREDLFAANSDSPSFASVKKGLKPWKPSAIGIDWEKQPKQPKVKKEKEEKEKRKGAGKKGSGSGSASSSKRSSLEVPGAAEATALPDAG</sequence>
<reference evidence="3" key="1">
    <citation type="submission" date="2022-07" db="EMBL/GenBank/DDBJ databases">
        <title>Genome Sequence of Agrocybe chaxingu.</title>
        <authorList>
            <person name="Buettner E."/>
        </authorList>
    </citation>
    <scope>NUCLEOTIDE SEQUENCE</scope>
    <source>
        <strain evidence="3">MP-N11</strain>
    </source>
</reference>
<proteinExistence type="predicted"/>
<gene>
    <name evidence="3" type="ORF">NLJ89_g11897</name>
</gene>
<dbReference type="Pfam" id="PF13649">
    <property type="entry name" value="Methyltransf_25"/>
    <property type="match status" value="1"/>
</dbReference>
<keyword evidence="4" id="KW-1185">Reference proteome</keyword>
<dbReference type="PANTHER" id="PTHR43591:SF105">
    <property type="entry name" value="METHYLTRANSFERASE DOMAIN-CONTAINING PROTEIN-RELATED"/>
    <property type="match status" value="1"/>
</dbReference>
<dbReference type="EMBL" id="JANKHO010003187">
    <property type="protein sequence ID" value="KAJ3485484.1"/>
    <property type="molecule type" value="Genomic_DNA"/>
</dbReference>
<evidence type="ECO:0000256" key="1">
    <source>
        <dbReference type="SAM" id="MobiDB-lite"/>
    </source>
</evidence>
<dbReference type="InterPro" id="IPR029063">
    <property type="entry name" value="SAM-dependent_MTases_sf"/>
</dbReference>
<name>A0A9W8JMW1_9AGAR</name>
<dbReference type="InterPro" id="IPR041698">
    <property type="entry name" value="Methyltransf_25"/>
</dbReference>
<dbReference type="PANTHER" id="PTHR43591">
    <property type="entry name" value="METHYLTRANSFERASE"/>
    <property type="match status" value="1"/>
</dbReference>
<evidence type="ECO:0000313" key="3">
    <source>
        <dbReference type="EMBL" id="KAJ3485484.1"/>
    </source>
</evidence>
<dbReference type="Gene3D" id="3.40.50.150">
    <property type="entry name" value="Vaccinia Virus protein VP39"/>
    <property type="match status" value="1"/>
</dbReference>
<feature type="compositionally biased region" description="Basic and acidic residues" evidence="1">
    <location>
        <begin position="535"/>
        <end position="556"/>
    </location>
</feature>